<proteinExistence type="predicted"/>
<comment type="caution">
    <text evidence="3">The sequence shown here is derived from an EMBL/GenBank/DDBJ whole genome shotgun (WGS) entry which is preliminary data.</text>
</comment>
<feature type="transmembrane region" description="Helical" evidence="2">
    <location>
        <begin position="392"/>
        <end position="414"/>
    </location>
</feature>
<accession>A0A9D1E5Z8</accession>
<dbReference type="Proteomes" id="UP000823913">
    <property type="component" value="Unassembled WGS sequence"/>
</dbReference>
<evidence type="ECO:0000256" key="2">
    <source>
        <dbReference type="SAM" id="Phobius"/>
    </source>
</evidence>
<reference evidence="3" key="2">
    <citation type="journal article" date="2021" name="PeerJ">
        <title>Extensive microbial diversity within the chicken gut microbiome revealed by metagenomics and culture.</title>
        <authorList>
            <person name="Gilroy R."/>
            <person name="Ravi A."/>
            <person name="Getino M."/>
            <person name="Pursley I."/>
            <person name="Horton D.L."/>
            <person name="Alikhan N.F."/>
            <person name="Baker D."/>
            <person name="Gharbi K."/>
            <person name="Hall N."/>
            <person name="Watson M."/>
            <person name="Adriaenssens E.M."/>
            <person name="Foster-Nyarko E."/>
            <person name="Jarju S."/>
            <person name="Secka A."/>
            <person name="Antonio M."/>
            <person name="Oren A."/>
            <person name="Chaudhuri R.R."/>
            <person name="La Ragione R."/>
            <person name="Hildebrand F."/>
            <person name="Pallen M.J."/>
        </authorList>
    </citation>
    <scope>NUCLEOTIDE SEQUENCE</scope>
    <source>
        <strain evidence="3">ChiW16-3235</strain>
    </source>
</reference>
<gene>
    <name evidence="3" type="ORF">IAB94_03115</name>
</gene>
<protein>
    <recommendedName>
        <fullName evidence="5">Polysaccharide chain length determinant N-terminal domain-containing protein</fullName>
    </recommendedName>
</protein>
<name>A0A9D1E5Z8_9FIRM</name>
<keyword evidence="2" id="KW-0812">Transmembrane</keyword>
<evidence type="ECO:0000313" key="3">
    <source>
        <dbReference type="EMBL" id="HIR67023.1"/>
    </source>
</evidence>
<reference evidence="3" key="1">
    <citation type="submission" date="2020-10" db="EMBL/GenBank/DDBJ databases">
        <authorList>
            <person name="Gilroy R."/>
        </authorList>
    </citation>
    <scope>NUCLEOTIDE SEQUENCE</scope>
    <source>
        <strain evidence="3">ChiW16-3235</strain>
    </source>
</reference>
<sequence>MDYEERSISLSELVKIIFKRVWWVVGVTLAVMLVFIFAVQFWLNRQNQTYTVNYTLEFPGIEDSAYPDGSTVRFSSVVSRSTLEEIVAANPSLSGIDVGAMVDSDDIEFTQSVVPADSSASGVAERHFTITVAVRYFTSTEQAAVFLRAVANYPLNRAVQIANALTHDSSLTVYDSSDTFEDKISALIAQREYLVGMYDEMIAQTSGEYTVGGRTLADYRTQASLLFQSMDEEYLNSLVATSNYVLNYSKFKEEYSAREANLTRQIEENQALIAAQEESRDALIELVGNGQISSADLSPYNEMIARYTAKNVTLQNQLDSLRTTMEWIESAGDDTAALDADIATILDNIDSYRDLLSGATETFKSVYQSYYADMCDVTFASNIISAEGGMNIILAAVIGAIIGFVAVSVVICIIDLPKYIKEREPGSASDGQKELPEGDAKDE</sequence>
<evidence type="ECO:0008006" key="5">
    <source>
        <dbReference type="Google" id="ProtNLM"/>
    </source>
</evidence>
<evidence type="ECO:0000313" key="4">
    <source>
        <dbReference type="Proteomes" id="UP000823913"/>
    </source>
</evidence>
<evidence type="ECO:0000256" key="1">
    <source>
        <dbReference type="SAM" id="MobiDB-lite"/>
    </source>
</evidence>
<keyword evidence="2" id="KW-0472">Membrane</keyword>
<organism evidence="3 4">
    <name type="scientific">Candidatus Coproplasma avicola</name>
    <dbReference type="NCBI Taxonomy" id="2840744"/>
    <lineage>
        <taxon>Bacteria</taxon>
        <taxon>Bacillati</taxon>
        <taxon>Bacillota</taxon>
        <taxon>Clostridia</taxon>
        <taxon>Eubacteriales</taxon>
        <taxon>Candidatus Coproplasma</taxon>
    </lineage>
</organism>
<feature type="transmembrane region" description="Helical" evidence="2">
    <location>
        <begin position="21"/>
        <end position="43"/>
    </location>
</feature>
<keyword evidence="2" id="KW-1133">Transmembrane helix</keyword>
<dbReference type="EMBL" id="DVHK01000074">
    <property type="protein sequence ID" value="HIR67023.1"/>
    <property type="molecule type" value="Genomic_DNA"/>
</dbReference>
<feature type="region of interest" description="Disordered" evidence="1">
    <location>
        <begin position="423"/>
        <end position="443"/>
    </location>
</feature>
<dbReference type="AlphaFoldDB" id="A0A9D1E5Z8"/>